<dbReference type="SUPFAM" id="SSF51569">
    <property type="entry name" value="Aldolase"/>
    <property type="match status" value="1"/>
</dbReference>
<evidence type="ECO:0000259" key="1">
    <source>
        <dbReference type="PROSITE" id="PS50844"/>
    </source>
</evidence>
<accession>A0A502L555</accession>
<dbReference type="AlphaFoldDB" id="A0A502L555"/>
<dbReference type="Gene3D" id="3.90.1210.10">
    <property type="entry name" value="Antifreeze-like/N-acetylneuraminic acid synthase C-terminal domain"/>
    <property type="match status" value="1"/>
</dbReference>
<reference evidence="2 3" key="1">
    <citation type="submission" date="2019-01" db="EMBL/GenBank/DDBJ databases">
        <title>Litorilituus lipolytica sp. nov., isolated from intertidal sand of the Yellow Sea in China.</title>
        <authorList>
            <person name="Liu A."/>
        </authorList>
    </citation>
    <scope>NUCLEOTIDE SEQUENCE [LARGE SCALE GENOMIC DNA]</scope>
    <source>
        <strain evidence="2 3">RZ04</strain>
    </source>
</reference>
<dbReference type="EMBL" id="SAWY01000009">
    <property type="protein sequence ID" value="TPH17153.1"/>
    <property type="molecule type" value="Genomic_DNA"/>
</dbReference>
<dbReference type="InterPro" id="IPR051690">
    <property type="entry name" value="PseI-like"/>
</dbReference>
<evidence type="ECO:0000313" key="3">
    <source>
        <dbReference type="Proteomes" id="UP000315303"/>
    </source>
</evidence>
<dbReference type="Gene3D" id="3.20.20.70">
    <property type="entry name" value="Aldolase class I"/>
    <property type="match status" value="1"/>
</dbReference>
<feature type="domain" description="AFP-like" evidence="1">
    <location>
        <begin position="295"/>
        <end position="351"/>
    </location>
</feature>
<sequence>MMNDINIGSIAIGKDQPTYVIAELSGNHGGEITKAIEMIHAAHKAGADAIKIQVYRPDTITLNSDKTDFAIAKDNAWAAYKNLYNLYEYAHTPWEWLPELFKHAEELGIELFGSVFDETSVDELEQYPVKAYKIASPEIVDLALLEKVAKTGKPVIVSTGLANIGDVFTAVSHLKAHGCKDVILLKCTTAYPTPPEEVNLKTVANLEETFNCHAGLSDHTMGIGVSIAAVALGAKVIEKHIKLADEVETVDSFFSLTIEEFQQMIIEIRRAEKAIGKVDYDLTPAASLNKNGRRSLYVSADIKKGEAFTEQNIKSVRPGFGLSTKYKDIVLGRVASQDLTLGDRLSWDVIQ</sequence>
<proteinExistence type="predicted"/>
<dbReference type="SUPFAM" id="SSF51269">
    <property type="entry name" value="AFP III-like domain"/>
    <property type="match status" value="1"/>
</dbReference>
<dbReference type="Pfam" id="PF08666">
    <property type="entry name" value="SAF"/>
    <property type="match status" value="1"/>
</dbReference>
<dbReference type="PROSITE" id="PS50844">
    <property type="entry name" value="AFP_LIKE"/>
    <property type="match status" value="1"/>
</dbReference>
<dbReference type="InterPro" id="IPR013785">
    <property type="entry name" value="Aldolase_TIM"/>
</dbReference>
<protein>
    <submittedName>
        <fullName evidence="2">Pseudaminic acid synthase</fullName>
        <ecNumber evidence="2">2.5.1.97</ecNumber>
    </submittedName>
</protein>
<dbReference type="InterPro" id="IPR036732">
    <property type="entry name" value="AFP_Neu5c_C_sf"/>
</dbReference>
<dbReference type="InterPro" id="IPR006190">
    <property type="entry name" value="SAF_AFP_Neu5Ac"/>
</dbReference>
<dbReference type="InterPro" id="IPR020030">
    <property type="entry name" value="Pseudaminic_synth_PseI"/>
</dbReference>
<keyword evidence="3" id="KW-1185">Reference proteome</keyword>
<dbReference type="InterPro" id="IPR013974">
    <property type="entry name" value="SAF"/>
</dbReference>
<organism evidence="2 3">
    <name type="scientific">Litorilituus lipolyticus</name>
    <dbReference type="NCBI Taxonomy" id="2491017"/>
    <lineage>
        <taxon>Bacteria</taxon>
        <taxon>Pseudomonadati</taxon>
        <taxon>Pseudomonadota</taxon>
        <taxon>Gammaproteobacteria</taxon>
        <taxon>Alteromonadales</taxon>
        <taxon>Colwelliaceae</taxon>
        <taxon>Litorilituus</taxon>
    </lineage>
</organism>
<dbReference type="GO" id="GO:0047444">
    <property type="term" value="F:N-acylneuraminate-9-phosphate synthase activity"/>
    <property type="evidence" value="ECO:0007669"/>
    <property type="project" value="TreeGrafter"/>
</dbReference>
<dbReference type="InterPro" id="IPR057736">
    <property type="entry name" value="SAF_PseI/NeuA/NeuB"/>
</dbReference>
<dbReference type="PANTHER" id="PTHR42966">
    <property type="entry name" value="N-ACETYLNEURAMINATE SYNTHASE"/>
    <property type="match status" value="1"/>
</dbReference>
<dbReference type="EC" id="2.5.1.97" evidence="2"/>
<dbReference type="Pfam" id="PF03102">
    <property type="entry name" value="NeuB"/>
    <property type="match status" value="1"/>
</dbReference>
<dbReference type="PANTHER" id="PTHR42966:SF2">
    <property type="entry name" value="PSEUDAMINIC ACID SYNTHASE"/>
    <property type="match status" value="1"/>
</dbReference>
<comment type="caution">
    <text evidence="2">The sequence shown here is derived from an EMBL/GenBank/DDBJ whole genome shotgun (WGS) entry which is preliminary data.</text>
</comment>
<dbReference type="OrthoDB" id="9781701at2"/>
<gene>
    <name evidence="2" type="primary">pseI</name>
    <name evidence="2" type="ORF">EPA86_05595</name>
</gene>
<dbReference type="CDD" id="cd11615">
    <property type="entry name" value="SAF_NeuB_like"/>
    <property type="match status" value="1"/>
</dbReference>
<evidence type="ECO:0000313" key="2">
    <source>
        <dbReference type="EMBL" id="TPH17153.1"/>
    </source>
</evidence>
<keyword evidence="2" id="KW-0808">Transferase</keyword>
<name>A0A502L555_9GAMM</name>
<dbReference type="InterPro" id="IPR013132">
    <property type="entry name" value="PseI/NeuA/B-like_N"/>
</dbReference>
<dbReference type="Proteomes" id="UP000315303">
    <property type="component" value="Unassembled WGS sequence"/>
</dbReference>
<dbReference type="RefSeq" id="WP_140602434.1">
    <property type="nucleotide sequence ID" value="NZ_SAWY01000009.1"/>
</dbReference>
<dbReference type="NCBIfam" id="TIGR03586">
    <property type="entry name" value="PseI"/>
    <property type="match status" value="1"/>
</dbReference>
<dbReference type="SMART" id="SM00858">
    <property type="entry name" value="SAF"/>
    <property type="match status" value="1"/>
</dbReference>
<dbReference type="GO" id="GO:0016051">
    <property type="term" value="P:carbohydrate biosynthetic process"/>
    <property type="evidence" value="ECO:0007669"/>
    <property type="project" value="InterPro"/>
</dbReference>